<name>A0A1V6N7J4_PENPO</name>
<comment type="caution">
    <text evidence="1">The sequence shown here is derived from an EMBL/GenBank/DDBJ whole genome shotgun (WGS) entry which is preliminary data.</text>
</comment>
<dbReference type="EMBL" id="MDYM01000021">
    <property type="protein sequence ID" value="OQD60649.1"/>
    <property type="molecule type" value="Genomic_DNA"/>
</dbReference>
<proteinExistence type="predicted"/>
<dbReference type="Proteomes" id="UP000191408">
    <property type="component" value="Unassembled WGS sequence"/>
</dbReference>
<gene>
    <name evidence="1" type="ORF">PENPOL_c021G02804</name>
</gene>
<keyword evidence="2" id="KW-1185">Reference proteome</keyword>
<organism evidence="1 2">
    <name type="scientific">Penicillium polonicum</name>
    <dbReference type="NCBI Taxonomy" id="60169"/>
    <lineage>
        <taxon>Eukaryota</taxon>
        <taxon>Fungi</taxon>
        <taxon>Dikarya</taxon>
        <taxon>Ascomycota</taxon>
        <taxon>Pezizomycotina</taxon>
        <taxon>Eurotiomycetes</taxon>
        <taxon>Eurotiomycetidae</taxon>
        <taxon>Eurotiales</taxon>
        <taxon>Aspergillaceae</taxon>
        <taxon>Penicillium</taxon>
    </lineage>
</organism>
<dbReference type="OrthoDB" id="76567at2759"/>
<dbReference type="AlphaFoldDB" id="A0A1V6N7J4"/>
<protein>
    <submittedName>
        <fullName evidence="1">Uncharacterized protein</fullName>
    </submittedName>
</protein>
<evidence type="ECO:0000313" key="1">
    <source>
        <dbReference type="EMBL" id="OQD60649.1"/>
    </source>
</evidence>
<sequence>MKNPTITLEVGVSESYRQLQGDSQWWGSNTSGRCSQVFLIKARRRPVWRVDFEVWKHVPNPSLGPRTRSRPDTIFKSCLHAYLENRVVHGAPLTLDFEMMMGRPATAPKERDIVFSSTKHSLIGTEVCH</sequence>
<accession>A0A1V6N7J4</accession>
<reference evidence="2" key="1">
    <citation type="journal article" date="2017" name="Nat. Microbiol.">
        <title>Global analysis of biosynthetic gene clusters reveals vast potential of secondary metabolite production in Penicillium species.</title>
        <authorList>
            <person name="Nielsen J.C."/>
            <person name="Grijseels S."/>
            <person name="Prigent S."/>
            <person name="Ji B."/>
            <person name="Dainat J."/>
            <person name="Nielsen K.F."/>
            <person name="Frisvad J.C."/>
            <person name="Workman M."/>
            <person name="Nielsen J."/>
        </authorList>
    </citation>
    <scope>NUCLEOTIDE SEQUENCE [LARGE SCALE GENOMIC DNA]</scope>
    <source>
        <strain evidence="2">IBT 4502</strain>
    </source>
</reference>
<evidence type="ECO:0000313" key="2">
    <source>
        <dbReference type="Proteomes" id="UP000191408"/>
    </source>
</evidence>